<dbReference type="Pfam" id="PF00196">
    <property type="entry name" value="GerE"/>
    <property type="match status" value="1"/>
</dbReference>
<feature type="domain" description="Response regulatory" evidence="8">
    <location>
        <begin position="3"/>
        <end position="118"/>
    </location>
</feature>
<feature type="domain" description="HTH luxR-type" evidence="7">
    <location>
        <begin position="172"/>
        <end position="237"/>
    </location>
</feature>
<evidence type="ECO:0000259" key="7">
    <source>
        <dbReference type="PROSITE" id="PS50043"/>
    </source>
</evidence>
<evidence type="ECO:0000313" key="9">
    <source>
        <dbReference type="EMBL" id="OCI33137.1"/>
    </source>
</evidence>
<dbReference type="SUPFAM" id="SSF52172">
    <property type="entry name" value="CheY-like"/>
    <property type="match status" value="1"/>
</dbReference>
<sequence>MIRVLLADDHAAIRAGLRFLLDSAPDIEVVGEAGDGAAAITNARALRPEVVLMDLRMPGIDGIEATRTIVADKLAEVLVLTTFDLDEYVDEALRAGAAGFLLKTAEPAALIDAVRRVAAGDGVLAPEVTRRLLAAFASAPRPDGAAHLAGRAAPSGTGRAGGTPADEQRGETTARLRELTPREVDVLAALGRGLSNQGIADELFISEATAKTHVSRVLAKVQVTTRMQAAIVARDAGLA</sequence>
<feature type="modified residue" description="4-aspartylphosphate" evidence="5">
    <location>
        <position position="54"/>
    </location>
</feature>
<accession>A0ABX2Y966</accession>
<dbReference type="InterPro" id="IPR000792">
    <property type="entry name" value="Tscrpt_reg_LuxR_C"/>
</dbReference>
<name>A0ABX2Y966_9CELL</name>
<dbReference type="SMART" id="SM00448">
    <property type="entry name" value="REC"/>
    <property type="match status" value="1"/>
</dbReference>
<feature type="region of interest" description="Disordered" evidence="6">
    <location>
        <begin position="142"/>
        <end position="172"/>
    </location>
</feature>
<dbReference type="SMART" id="SM00421">
    <property type="entry name" value="HTH_LUXR"/>
    <property type="match status" value="1"/>
</dbReference>
<dbReference type="CDD" id="cd06170">
    <property type="entry name" value="LuxR_C_like"/>
    <property type="match status" value="1"/>
</dbReference>
<evidence type="ECO:0000256" key="6">
    <source>
        <dbReference type="SAM" id="MobiDB-lite"/>
    </source>
</evidence>
<keyword evidence="10" id="KW-1185">Reference proteome</keyword>
<proteinExistence type="predicted"/>
<keyword evidence="2" id="KW-0805">Transcription regulation</keyword>
<dbReference type="PANTHER" id="PTHR43214:SF24">
    <property type="entry name" value="TRANSCRIPTIONAL REGULATORY PROTEIN NARL-RELATED"/>
    <property type="match status" value="1"/>
</dbReference>
<dbReference type="EMBL" id="MAQA01000001">
    <property type="protein sequence ID" value="OCI33137.1"/>
    <property type="molecule type" value="Genomic_DNA"/>
</dbReference>
<dbReference type="InterPro" id="IPR058245">
    <property type="entry name" value="NreC/VraR/RcsB-like_REC"/>
</dbReference>
<dbReference type="CDD" id="cd17535">
    <property type="entry name" value="REC_NarL-like"/>
    <property type="match status" value="1"/>
</dbReference>
<dbReference type="InterPro" id="IPR039420">
    <property type="entry name" value="WalR-like"/>
</dbReference>
<dbReference type="Pfam" id="PF00072">
    <property type="entry name" value="Response_reg"/>
    <property type="match status" value="1"/>
</dbReference>
<dbReference type="InterPro" id="IPR001789">
    <property type="entry name" value="Sig_transdc_resp-reg_receiver"/>
</dbReference>
<protein>
    <submittedName>
        <fullName evidence="9">Transcriptional regulatory protein DegU</fullName>
    </submittedName>
</protein>
<comment type="caution">
    <text evidence="9">The sequence shown here is derived from an EMBL/GenBank/DDBJ whole genome shotgun (WGS) entry which is preliminary data.</text>
</comment>
<evidence type="ECO:0000313" key="10">
    <source>
        <dbReference type="Proteomes" id="UP000093412"/>
    </source>
</evidence>
<dbReference type="InterPro" id="IPR016032">
    <property type="entry name" value="Sig_transdc_resp-reg_C-effctor"/>
</dbReference>
<keyword evidence="3" id="KW-0238">DNA-binding</keyword>
<evidence type="ECO:0000259" key="8">
    <source>
        <dbReference type="PROSITE" id="PS50110"/>
    </source>
</evidence>
<dbReference type="RefSeq" id="WP_068623446.1">
    <property type="nucleotide sequence ID" value="NZ_MAQA01000001.1"/>
</dbReference>
<gene>
    <name evidence="9" type="primary">degU_1</name>
    <name evidence="9" type="ORF">OERS_00580</name>
</gene>
<dbReference type="Proteomes" id="UP000093412">
    <property type="component" value="Unassembled WGS sequence"/>
</dbReference>
<dbReference type="SUPFAM" id="SSF46894">
    <property type="entry name" value="C-terminal effector domain of the bipartite response regulators"/>
    <property type="match status" value="1"/>
</dbReference>
<keyword evidence="4" id="KW-0804">Transcription</keyword>
<dbReference type="PANTHER" id="PTHR43214">
    <property type="entry name" value="TWO-COMPONENT RESPONSE REGULATOR"/>
    <property type="match status" value="1"/>
</dbReference>
<dbReference type="PROSITE" id="PS50110">
    <property type="entry name" value="RESPONSE_REGULATORY"/>
    <property type="match status" value="1"/>
</dbReference>
<evidence type="ECO:0000256" key="2">
    <source>
        <dbReference type="ARBA" id="ARBA00023015"/>
    </source>
</evidence>
<organism evidence="9 10">
    <name type="scientific">Oerskovia enterophila</name>
    <dbReference type="NCBI Taxonomy" id="43678"/>
    <lineage>
        <taxon>Bacteria</taxon>
        <taxon>Bacillati</taxon>
        <taxon>Actinomycetota</taxon>
        <taxon>Actinomycetes</taxon>
        <taxon>Micrococcales</taxon>
        <taxon>Cellulomonadaceae</taxon>
        <taxon>Oerskovia</taxon>
    </lineage>
</organism>
<dbReference type="InterPro" id="IPR011006">
    <property type="entry name" value="CheY-like_superfamily"/>
</dbReference>
<dbReference type="PROSITE" id="PS50043">
    <property type="entry name" value="HTH_LUXR_2"/>
    <property type="match status" value="1"/>
</dbReference>
<keyword evidence="1 5" id="KW-0597">Phosphoprotein</keyword>
<evidence type="ECO:0000256" key="4">
    <source>
        <dbReference type="ARBA" id="ARBA00023163"/>
    </source>
</evidence>
<evidence type="ECO:0000256" key="1">
    <source>
        <dbReference type="ARBA" id="ARBA00022553"/>
    </source>
</evidence>
<evidence type="ECO:0000256" key="3">
    <source>
        <dbReference type="ARBA" id="ARBA00023125"/>
    </source>
</evidence>
<reference evidence="9 10" key="1">
    <citation type="submission" date="2016-06" db="EMBL/GenBank/DDBJ databases">
        <title>Genome sequence of Oerskovia enterophila DSM 43852.</title>
        <authorList>
            <person name="Poehlein A."/>
            <person name="Jag V."/>
            <person name="Bengelsdorf F.R."/>
            <person name="Daniel R."/>
            <person name="Duerre P."/>
        </authorList>
    </citation>
    <scope>NUCLEOTIDE SEQUENCE [LARGE SCALE GENOMIC DNA]</scope>
    <source>
        <strain evidence="9 10">DSM 43852</strain>
    </source>
</reference>
<evidence type="ECO:0000256" key="5">
    <source>
        <dbReference type="PROSITE-ProRule" id="PRU00169"/>
    </source>
</evidence>
<dbReference type="Gene3D" id="3.40.50.2300">
    <property type="match status" value="1"/>
</dbReference>
<dbReference type="PRINTS" id="PR00038">
    <property type="entry name" value="HTHLUXR"/>
</dbReference>